<dbReference type="STRING" id="758803.SAMN05421803_106131"/>
<dbReference type="EMBL" id="FQZK01000006">
    <property type="protein sequence ID" value="SHJ45909.1"/>
    <property type="molecule type" value="Genomic_DNA"/>
</dbReference>
<organism evidence="1 2">
    <name type="scientific">Nocardiopsis flavescens</name>
    <dbReference type="NCBI Taxonomy" id="758803"/>
    <lineage>
        <taxon>Bacteria</taxon>
        <taxon>Bacillati</taxon>
        <taxon>Actinomycetota</taxon>
        <taxon>Actinomycetes</taxon>
        <taxon>Streptosporangiales</taxon>
        <taxon>Nocardiopsidaceae</taxon>
        <taxon>Nocardiopsis</taxon>
    </lineage>
</organism>
<proteinExistence type="predicted"/>
<dbReference type="OrthoDB" id="3431608at2"/>
<name>A0A1M6JGS2_9ACTN</name>
<dbReference type="Proteomes" id="UP000184452">
    <property type="component" value="Unassembled WGS sequence"/>
</dbReference>
<protein>
    <submittedName>
        <fullName evidence="1">Uncharacterized protein</fullName>
    </submittedName>
</protein>
<evidence type="ECO:0000313" key="2">
    <source>
        <dbReference type="Proteomes" id="UP000184452"/>
    </source>
</evidence>
<dbReference type="AlphaFoldDB" id="A0A1M6JGS2"/>
<accession>A0A1M6JGS2</accession>
<reference evidence="1 2" key="1">
    <citation type="submission" date="2016-11" db="EMBL/GenBank/DDBJ databases">
        <authorList>
            <person name="Jaros S."/>
            <person name="Januszkiewicz K."/>
            <person name="Wedrychowicz H."/>
        </authorList>
    </citation>
    <scope>NUCLEOTIDE SEQUENCE [LARGE SCALE GENOMIC DNA]</scope>
    <source>
        <strain evidence="1 2">CGMCC 4.5723</strain>
    </source>
</reference>
<dbReference type="RefSeq" id="WP_073379371.1">
    <property type="nucleotide sequence ID" value="NZ_FQZK01000006.1"/>
</dbReference>
<gene>
    <name evidence="1" type="ORF">SAMN05421803_106131</name>
</gene>
<sequence length="139" mass="15028">MQDTPEPDTRPADPAVAALAAMRRHYGNRYTIHHNGDLWVACDRSPSGLTAPTIIESTLEAFVAALESPGQRFGRPFLPKPDHRLLPSLPGEVSMAEKCSMCRGDGTIVAKHDGKAKDDWDNQEILMTCPGCGGTGEVE</sequence>
<keyword evidence="2" id="KW-1185">Reference proteome</keyword>
<evidence type="ECO:0000313" key="1">
    <source>
        <dbReference type="EMBL" id="SHJ45909.1"/>
    </source>
</evidence>